<dbReference type="CDD" id="cd01949">
    <property type="entry name" value="GGDEF"/>
    <property type="match status" value="1"/>
</dbReference>
<dbReference type="Pfam" id="PF00990">
    <property type="entry name" value="GGDEF"/>
    <property type="match status" value="1"/>
</dbReference>
<keyword evidence="4" id="KW-0812">Transmembrane</keyword>
<dbReference type="SMART" id="SM00267">
    <property type="entry name" value="GGDEF"/>
    <property type="match status" value="1"/>
</dbReference>
<evidence type="ECO:0000313" key="7">
    <source>
        <dbReference type="Proteomes" id="UP001556196"/>
    </source>
</evidence>
<reference evidence="6 7" key="1">
    <citation type="submission" date="2024-06" db="EMBL/GenBank/DDBJ databases">
        <authorList>
            <person name="Tuo L."/>
        </authorList>
    </citation>
    <scope>NUCLEOTIDE SEQUENCE [LARGE SCALE GENOMIC DNA]</scope>
    <source>
        <strain evidence="6 7">ZMM04-5</strain>
    </source>
</reference>
<dbReference type="EMBL" id="JBFOCI010000009">
    <property type="protein sequence ID" value="MEW9808521.1"/>
    <property type="molecule type" value="Genomic_DNA"/>
</dbReference>
<dbReference type="SUPFAM" id="SSF55073">
    <property type="entry name" value="Nucleotide cyclase"/>
    <property type="match status" value="1"/>
</dbReference>
<evidence type="ECO:0000256" key="4">
    <source>
        <dbReference type="SAM" id="Phobius"/>
    </source>
</evidence>
<feature type="transmembrane region" description="Helical" evidence="4">
    <location>
        <begin position="45"/>
        <end position="70"/>
    </location>
</feature>
<feature type="transmembrane region" description="Helical" evidence="4">
    <location>
        <begin position="20"/>
        <end position="39"/>
    </location>
</feature>
<keyword evidence="7" id="KW-1185">Reference proteome</keyword>
<dbReference type="InterPro" id="IPR050469">
    <property type="entry name" value="Diguanylate_Cyclase"/>
</dbReference>
<name>A0ABV3R5B8_9HYPH</name>
<dbReference type="InterPro" id="IPR029787">
    <property type="entry name" value="Nucleotide_cyclase"/>
</dbReference>
<dbReference type="NCBIfam" id="TIGR00254">
    <property type="entry name" value="GGDEF"/>
    <property type="match status" value="1"/>
</dbReference>
<dbReference type="EC" id="2.7.7.65" evidence="1"/>
<gene>
    <name evidence="6" type="ORF">ABUE31_21225</name>
</gene>
<evidence type="ECO:0000313" key="6">
    <source>
        <dbReference type="EMBL" id="MEW9808521.1"/>
    </source>
</evidence>
<dbReference type="InterPro" id="IPR000160">
    <property type="entry name" value="GGDEF_dom"/>
</dbReference>
<comment type="catalytic activity">
    <reaction evidence="2">
        <text>2 GTP = 3',3'-c-di-GMP + 2 diphosphate</text>
        <dbReference type="Rhea" id="RHEA:24898"/>
        <dbReference type="ChEBI" id="CHEBI:33019"/>
        <dbReference type="ChEBI" id="CHEBI:37565"/>
        <dbReference type="ChEBI" id="CHEBI:58805"/>
        <dbReference type="EC" id="2.7.7.65"/>
    </reaction>
</comment>
<protein>
    <recommendedName>
        <fullName evidence="1">diguanylate cyclase</fullName>
        <ecNumber evidence="1">2.7.7.65</ecNumber>
    </recommendedName>
</protein>
<dbReference type="PANTHER" id="PTHR45138:SF9">
    <property type="entry name" value="DIGUANYLATE CYCLASE DGCM-RELATED"/>
    <property type="match status" value="1"/>
</dbReference>
<dbReference type="PANTHER" id="PTHR45138">
    <property type="entry name" value="REGULATORY COMPONENTS OF SENSORY TRANSDUCTION SYSTEM"/>
    <property type="match status" value="1"/>
</dbReference>
<sequence>MSGNAGNPTVQEWQRTAANAGLALIGCSGGALIFNYVLFRASGLPFLWTGVVSAAVISLSIAAPLLIVAARRERVLSGLRQKLNRASSADHLTDCLDSAAFTALTDAFRGGMGRSAGRRGALLVIDVDHFKQVKARFGRSWGDEALRVVSNGIRASVRSGDLVGRLGGEEFGVFLPGAGRENAEDIAERVRQVVADTLFEPGGKRCLLTVSVGGAVFEDQLIFDELIEAAEVQLHAARKQGRNRTSIGMLLPDPETAHPEMAVHEPGGARH</sequence>
<feature type="region of interest" description="Disordered" evidence="3">
    <location>
        <begin position="250"/>
        <end position="271"/>
    </location>
</feature>
<evidence type="ECO:0000256" key="3">
    <source>
        <dbReference type="SAM" id="MobiDB-lite"/>
    </source>
</evidence>
<dbReference type="Proteomes" id="UP001556196">
    <property type="component" value="Unassembled WGS sequence"/>
</dbReference>
<dbReference type="InterPro" id="IPR043128">
    <property type="entry name" value="Rev_trsase/Diguanyl_cyclase"/>
</dbReference>
<evidence type="ECO:0000259" key="5">
    <source>
        <dbReference type="PROSITE" id="PS50887"/>
    </source>
</evidence>
<keyword evidence="4" id="KW-0472">Membrane</keyword>
<proteinExistence type="predicted"/>
<comment type="caution">
    <text evidence="6">The sequence shown here is derived from an EMBL/GenBank/DDBJ whole genome shotgun (WGS) entry which is preliminary data.</text>
</comment>
<accession>A0ABV3R5B8</accession>
<dbReference type="RefSeq" id="WP_367725755.1">
    <property type="nucleotide sequence ID" value="NZ_JBFOCI010000009.1"/>
</dbReference>
<feature type="domain" description="GGDEF" evidence="5">
    <location>
        <begin position="118"/>
        <end position="250"/>
    </location>
</feature>
<evidence type="ECO:0000256" key="2">
    <source>
        <dbReference type="ARBA" id="ARBA00034247"/>
    </source>
</evidence>
<organism evidence="6 7">
    <name type="scientific">Mesorhizobium marinum</name>
    <dbReference type="NCBI Taxonomy" id="3228790"/>
    <lineage>
        <taxon>Bacteria</taxon>
        <taxon>Pseudomonadati</taxon>
        <taxon>Pseudomonadota</taxon>
        <taxon>Alphaproteobacteria</taxon>
        <taxon>Hyphomicrobiales</taxon>
        <taxon>Phyllobacteriaceae</taxon>
        <taxon>Mesorhizobium</taxon>
    </lineage>
</organism>
<keyword evidence="4" id="KW-1133">Transmembrane helix</keyword>
<dbReference type="PROSITE" id="PS50887">
    <property type="entry name" value="GGDEF"/>
    <property type="match status" value="1"/>
</dbReference>
<dbReference type="Gene3D" id="3.30.70.270">
    <property type="match status" value="1"/>
</dbReference>
<evidence type="ECO:0000256" key="1">
    <source>
        <dbReference type="ARBA" id="ARBA00012528"/>
    </source>
</evidence>